<feature type="transmembrane region" description="Helical" evidence="3">
    <location>
        <begin position="235"/>
        <end position="260"/>
    </location>
</feature>
<evidence type="ECO:0000256" key="3">
    <source>
        <dbReference type="SAM" id="Phobius"/>
    </source>
</evidence>
<feature type="transmembrane region" description="Helical" evidence="3">
    <location>
        <begin position="184"/>
        <end position="203"/>
    </location>
</feature>
<organism evidence="4 5">
    <name type="scientific">Acholeplasma hippikon</name>
    <dbReference type="NCBI Taxonomy" id="264636"/>
    <lineage>
        <taxon>Bacteria</taxon>
        <taxon>Bacillati</taxon>
        <taxon>Mycoplasmatota</taxon>
        <taxon>Mollicutes</taxon>
        <taxon>Acholeplasmatales</taxon>
        <taxon>Acholeplasmataceae</taxon>
        <taxon>Acholeplasma</taxon>
    </lineage>
</organism>
<dbReference type="KEGG" id="ahk:NCTC10172_00452"/>
<accession>A0A449BIZ5</accession>
<keyword evidence="3" id="KW-0812">Transmembrane</keyword>
<dbReference type="SUPFAM" id="SSF103473">
    <property type="entry name" value="MFS general substrate transporter"/>
    <property type="match status" value="1"/>
</dbReference>
<dbReference type="Gene3D" id="1.20.1250.20">
    <property type="entry name" value="MFS general substrate transporter like domains"/>
    <property type="match status" value="1"/>
</dbReference>
<dbReference type="STRING" id="1408416.GCA_000702765_00038"/>
<name>A0A449BIZ5_9MOLU</name>
<dbReference type="InterPro" id="IPR001927">
    <property type="entry name" value="Na/Gal_symport"/>
</dbReference>
<feature type="transmembrane region" description="Helical" evidence="3">
    <location>
        <begin position="302"/>
        <end position="323"/>
    </location>
</feature>
<feature type="transmembrane region" description="Helical" evidence="3">
    <location>
        <begin position="83"/>
        <end position="101"/>
    </location>
</feature>
<feature type="transmembrane region" description="Helical" evidence="3">
    <location>
        <begin position="107"/>
        <end position="131"/>
    </location>
</feature>
<dbReference type="AlphaFoldDB" id="A0A449BIZ5"/>
<feature type="transmembrane region" description="Helical" evidence="3">
    <location>
        <begin position="443"/>
        <end position="464"/>
    </location>
</feature>
<dbReference type="InterPro" id="IPR039672">
    <property type="entry name" value="MFS_2"/>
</dbReference>
<dbReference type="InterPro" id="IPR036259">
    <property type="entry name" value="MFS_trans_sf"/>
</dbReference>
<dbReference type="RefSeq" id="WP_035368068.1">
    <property type="nucleotide sequence ID" value="NZ_LR215050.1"/>
</dbReference>
<gene>
    <name evidence="4" type="primary">melB</name>
    <name evidence="4" type="ORF">NCTC10172_00452</name>
</gene>
<dbReference type="GO" id="GO:0006814">
    <property type="term" value="P:sodium ion transport"/>
    <property type="evidence" value="ECO:0007669"/>
    <property type="project" value="InterPro"/>
</dbReference>
<dbReference type="GO" id="GO:0008643">
    <property type="term" value="P:carbohydrate transport"/>
    <property type="evidence" value="ECO:0007669"/>
    <property type="project" value="InterPro"/>
</dbReference>
<keyword evidence="5" id="KW-1185">Reference proteome</keyword>
<dbReference type="NCBIfam" id="TIGR00792">
    <property type="entry name" value="gph"/>
    <property type="match status" value="1"/>
</dbReference>
<feature type="transmembrane region" description="Helical" evidence="3">
    <location>
        <begin position="272"/>
        <end position="290"/>
    </location>
</feature>
<reference evidence="4 5" key="1">
    <citation type="submission" date="2019-01" db="EMBL/GenBank/DDBJ databases">
        <authorList>
            <consortium name="Pathogen Informatics"/>
        </authorList>
    </citation>
    <scope>NUCLEOTIDE SEQUENCE [LARGE SCALE GENOMIC DNA]</scope>
    <source>
        <strain evidence="4 5">NCTC10172</strain>
    </source>
</reference>
<dbReference type="GO" id="GO:0005886">
    <property type="term" value="C:plasma membrane"/>
    <property type="evidence" value="ECO:0007669"/>
    <property type="project" value="TreeGrafter"/>
</dbReference>
<keyword evidence="3" id="KW-0472">Membrane</keyword>
<dbReference type="PANTHER" id="PTHR11328">
    <property type="entry name" value="MAJOR FACILITATOR SUPERFAMILY DOMAIN-CONTAINING PROTEIN"/>
    <property type="match status" value="1"/>
</dbReference>
<proteinExistence type="predicted"/>
<dbReference type="PANTHER" id="PTHR11328:SF36">
    <property type="entry name" value="MELIBIOSE PERMEASE"/>
    <property type="match status" value="1"/>
</dbReference>
<protein>
    <submittedName>
        <fullName evidence="4">Thiomethylgalactoside permease II</fullName>
    </submittedName>
</protein>
<evidence type="ECO:0000313" key="4">
    <source>
        <dbReference type="EMBL" id="VEU82441.1"/>
    </source>
</evidence>
<sequence>MNEKISLKTKLTYSMTGMGRDLIYTLYSTYLLVFLTSAIGLSNFELGAISVIIALSRIWDAVNDPMMGILIDNTKSKLGKFRPWIAAGALTASVFIFLLFQDFGLRGVPFIIVFTILYLLVEISYTANDIAYWAMYPSFSTNQKERESIGSLARIFASIGMFATIALVPVIYPNFPGGPKRGFFMIALVCAIVFLVSQMILFFSVKEKKNPIADENQPKTTLKDMFRIIFKNDQLVVIIVAILLFNIGYFTTTALGIYFFEYDYNKYGGIEFTLFSVILAVSTVLALLIFPKVVTKYTRKQLFTFSMILMTFGYLLLMSSKYLLPQNMITIGIGGFFLFFGEGFVQVLVLVLLADTIEYGQWKLGTRNESVVFSINPLVVKMATSIQTLLVSGTLIFSGLNEKVIKPLADLMSSDAIQLLPAEQRMNFARNFISMNITDSMTLFLRLSMIIFPMICIGLAYFVYMKFYKIDKVMYDKIILELKERKESIDK</sequence>
<feature type="transmembrane region" description="Helical" evidence="3">
    <location>
        <begin position="152"/>
        <end position="172"/>
    </location>
</feature>
<dbReference type="EMBL" id="LR215050">
    <property type="protein sequence ID" value="VEU82441.1"/>
    <property type="molecule type" value="Genomic_DNA"/>
</dbReference>
<dbReference type="Pfam" id="PF13347">
    <property type="entry name" value="MFS_2"/>
    <property type="match status" value="1"/>
</dbReference>
<dbReference type="CDD" id="cd17332">
    <property type="entry name" value="MFS_MelB_like"/>
    <property type="match status" value="1"/>
</dbReference>
<keyword evidence="2" id="KW-0769">Symport</keyword>
<keyword evidence="3" id="KW-1133">Transmembrane helix</keyword>
<feature type="transmembrane region" description="Helical" evidence="3">
    <location>
        <begin position="329"/>
        <end position="357"/>
    </location>
</feature>
<evidence type="ECO:0000256" key="1">
    <source>
        <dbReference type="ARBA" id="ARBA00022448"/>
    </source>
</evidence>
<evidence type="ECO:0000256" key="2">
    <source>
        <dbReference type="ARBA" id="ARBA00022847"/>
    </source>
</evidence>
<feature type="transmembrane region" description="Helical" evidence="3">
    <location>
        <begin position="21"/>
        <end position="40"/>
    </location>
</feature>
<keyword evidence="1" id="KW-0813">Transport</keyword>
<evidence type="ECO:0000313" key="5">
    <source>
        <dbReference type="Proteomes" id="UP000290909"/>
    </source>
</evidence>
<dbReference type="Proteomes" id="UP000290909">
    <property type="component" value="Chromosome"/>
</dbReference>
<dbReference type="GO" id="GO:0015293">
    <property type="term" value="F:symporter activity"/>
    <property type="evidence" value="ECO:0007669"/>
    <property type="project" value="UniProtKB-KW"/>
</dbReference>